<dbReference type="EMBL" id="JAIQUM010000020">
    <property type="protein sequence ID" value="MBZ5750773.1"/>
    <property type="molecule type" value="Genomic_DNA"/>
</dbReference>
<feature type="transmembrane region" description="Helical" evidence="6">
    <location>
        <begin position="163"/>
        <end position="182"/>
    </location>
</feature>
<evidence type="ECO:0000313" key="10">
    <source>
        <dbReference type="Proteomes" id="UP001165287"/>
    </source>
</evidence>
<keyword evidence="4" id="KW-0186">Copper</keyword>
<evidence type="ECO:0000259" key="8">
    <source>
        <dbReference type="Pfam" id="PF04234"/>
    </source>
</evidence>
<dbReference type="PANTHER" id="PTHR34820">
    <property type="entry name" value="INNER MEMBRANE PROTEIN YEBZ"/>
    <property type="match status" value="1"/>
</dbReference>
<dbReference type="Pfam" id="PF04234">
    <property type="entry name" value="CopC"/>
    <property type="match status" value="1"/>
</dbReference>
<evidence type="ECO:0000256" key="2">
    <source>
        <dbReference type="ARBA" id="ARBA00022723"/>
    </source>
</evidence>
<evidence type="ECO:0000256" key="3">
    <source>
        <dbReference type="ARBA" id="ARBA00022729"/>
    </source>
</evidence>
<dbReference type="Proteomes" id="UP001165287">
    <property type="component" value="Unassembled WGS sequence"/>
</dbReference>
<proteinExistence type="predicted"/>
<feature type="region of interest" description="Disordered" evidence="5">
    <location>
        <begin position="120"/>
        <end position="156"/>
    </location>
</feature>
<feature type="chain" id="PRO_5046111982" evidence="7">
    <location>
        <begin position="21"/>
        <end position="187"/>
    </location>
</feature>
<keyword evidence="6" id="KW-0812">Transmembrane</keyword>
<reference evidence="9" key="1">
    <citation type="submission" date="2024-05" db="EMBL/GenBank/DDBJ databases">
        <title>Metabacillus sp. nov., isolated from the rhizosphere soil of tomato plants.</title>
        <authorList>
            <person name="Ma R."/>
        </authorList>
    </citation>
    <scope>NUCLEOTIDE SEQUENCE</scope>
    <source>
        <strain evidence="9">DBTR6</strain>
    </source>
</reference>
<feature type="compositionally biased region" description="Acidic residues" evidence="5">
    <location>
        <begin position="120"/>
        <end position="136"/>
    </location>
</feature>
<dbReference type="InterPro" id="IPR032694">
    <property type="entry name" value="CopC/D"/>
</dbReference>
<protein>
    <submittedName>
        <fullName evidence="9">Copper resistance protein CopC</fullName>
    </submittedName>
</protein>
<accession>A0ABS7UR36</accession>
<keyword evidence="3 7" id="KW-0732">Signal</keyword>
<comment type="caution">
    <text evidence="9">The sequence shown here is derived from an EMBL/GenBank/DDBJ whole genome shotgun (WGS) entry which is preliminary data.</text>
</comment>
<feature type="domain" description="CopC" evidence="8">
    <location>
        <begin position="21"/>
        <end position="113"/>
    </location>
</feature>
<evidence type="ECO:0000256" key="4">
    <source>
        <dbReference type="ARBA" id="ARBA00023008"/>
    </source>
</evidence>
<dbReference type="Gene3D" id="2.60.40.1220">
    <property type="match status" value="1"/>
</dbReference>
<dbReference type="InterPro" id="IPR014756">
    <property type="entry name" value="Ig_E-set"/>
</dbReference>
<keyword evidence="2" id="KW-0479">Metal-binding</keyword>
<feature type="signal peptide" evidence="7">
    <location>
        <begin position="1"/>
        <end position="20"/>
    </location>
</feature>
<keyword evidence="10" id="KW-1185">Reference proteome</keyword>
<organism evidence="9 10">
    <name type="scientific">Metabacillus rhizolycopersici</name>
    <dbReference type="NCBI Taxonomy" id="2875709"/>
    <lineage>
        <taxon>Bacteria</taxon>
        <taxon>Bacillati</taxon>
        <taxon>Bacillota</taxon>
        <taxon>Bacilli</taxon>
        <taxon>Bacillales</taxon>
        <taxon>Bacillaceae</taxon>
        <taxon>Metabacillus</taxon>
    </lineage>
</organism>
<evidence type="ECO:0000256" key="7">
    <source>
        <dbReference type="SAM" id="SignalP"/>
    </source>
</evidence>
<keyword evidence="6" id="KW-0472">Membrane</keyword>
<feature type="compositionally biased region" description="Polar residues" evidence="5">
    <location>
        <begin position="137"/>
        <end position="151"/>
    </location>
</feature>
<keyword evidence="6" id="KW-1133">Transmembrane helix</keyword>
<dbReference type="PANTHER" id="PTHR34820:SF4">
    <property type="entry name" value="INNER MEMBRANE PROTEIN YEBZ"/>
    <property type="match status" value="1"/>
</dbReference>
<gene>
    <name evidence="9" type="ORF">K9V48_11030</name>
</gene>
<comment type="subcellular location">
    <subcellularLocation>
        <location evidence="1">Cell envelope</location>
    </subcellularLocation>
</comment>
<evidence type="ECO:0000256" key="5">
    <source>
        <dbReference type="SAM" id="MobiDB-lite"/>
    </source>
</evidence>
<evidence type="ECO:0000256" key="1">
    <source>
        <dbReference type="ARBA" id="ARBA00004196"/>
    </source>
</evidence>
<name>A0ABS7UR36_9BACI</name>
<dbReference type="NCBIfam" id="TIGR01167">
    <property type="entry name" value="LPXTG_anchor"/>
    <property type="match status" value="1"/>
</dbReference>
<dbReference type="InterPro" id="IPR007348">
    <property type="entry name" value="CopC_dom"/>
</dbReference>
<dbReference type="InterPro" id="IPR014755">
    <property type="entry name" value="Cu-Rt/internalin_Ig-like"/>
</dbReference>
<dbReference type="SUPFAM" id="SSF81296">
    <property type="entry name" value="E set domains"/>
    <property type="match status" value="1"/>
</dbReference>
<sequence length="187" mass="20732">MKKMMFLFAILMLVPTLVFAHTGLESSNPAEGSEVIEKLDSIELNFNSSIQQGSIVTVIDESGQETPVKSIEIHDNILNVYFEQPLSNGEYKVKWDIISADSHPVSGEYSFTVNVEEVEQETPLEEADTNQDEITDQESTSDQVENGLNSKTETKTDESQGNVGVLLIGAVIIVILLFVLIARRKKK</sequence>
<evidence type="ECO:0000313" key="9">
    <source>
        <dbReference type="EMBL" id="MBZ5750773.1"/>
    </source>
</evidence>
<evidence type="ECO:0000256" key="6">
    <source>
        <dbReference type="SAM" id="Phobius"/>
    </source>
</evidence>
<dbReference type="RefSeq" id="WP_224139056.1">
    <property type="nucleotide sequence ID" value="NZ_JAIQUM010000020.1"/>
</dbReference>